<keyword evidence="2" id="KW-1185">Reference proteome</keyword>
<proteinExistence type="predicted"/>
<sequence length="66" mass="8006">MQKNFMQFFLGIGQIHFINSKYCGFISKLFFINQLPYLCEYYYSLKGCSEWVFRRKLEPGYINLND</sequence>
<evidence type="ECO:0000313" key="2">
    <source>
        <dbReference type="Proteomes" id="UP000694421"/>
    </source>
</evidence>
<dbReference type="Proteomes" id="UP000694421">
    <property type="component" value="Unplaced"/>
</dbReference>
<name>A0A8D0C994_SALMN</name>
<reference evidence="1" key="1">
    <citation type="submission" date="2025-08" db="UniProtKB">
        <authorList>
            <consortium name="Ensembl"/>
        </authorList>
    </citation>
    <scope>IDENTIFICATION</scope>
</reference>
<accession>A0A8D0C994</accession>
<evidence type="ECO:0000313" key="1">
    <source>
        <dbReference type="Ensembl" id="ENSSMRP00000017576.1"/>
    </source>
</evidence>
<dbReference type="Ensembl" id="ENSSMRT00000020579.1">
    <property type="protein sequence ID" value="ENSSMRP00000017576.1"/>
    <property type="gene ID" value="ENSSMRG00000013696.1"/>
</dbReference>
<reference evidence="1" key="2">
    <citation type="submission" date="2025-09" db="UniProtKB">
        <authorList>
            <consortium name="Ensembl"/>
        </authorList>
    </citation>
    <scope>IDENTIFICATION</scope>
</reference>
<dbReference type="AlphaFoldDB" id="A0A8D0C994"/>
<protein>
    <submittedName>
        <fullName evidence="1">Uncharacterized protein</fullName>
    </submittedName>
</protein>
<organism evidence="1 2">
    <name type="scientific">Salvator merianae</name>
    <name type="common">Argentine black and white tegu</name>
    <name type="synonym">Tupinambis merianae</name>
    <dbReference type="NCBI Taxonomy" id="96440"/>
    <lineage>
        <taxon>Eukaryota</taxon>
        <taxon>Metazoa</taxon>
        <taxon>Chordata</taxon>
        <taxon>Craniata</taxon>
        <taxon>Vertebrata</taxon>
        <taxon>Euteleostomi</taxon>
        <taxon>Lepidosauria</taxon>
        <taxon>Squamata</taxon>
        <taxon>Bifurcata</taxon>
        <taxon>Unidentata</taxon>
        <taxon>Episquamata</taxon>
        <taxon>Laterata</taxon>
        <taxon>Teiioidea</taxon>
        <taxon>Teiidae</taxon>
        <taxon>Salvator</taxon>
    </lineage>
</organism>